<comment type="caution">
    <text evidence="5">The sequence shown here is derived from an EMBL/GenBank/DDBJ whole genome shotgun (WGS) entry which is preliminary data.</text>
</comment>
<keyword evidence="4" id="KW-1133">Transmembrane helix</keyword>
<evidence type="ECO:0000256" key="4">
    <source>
        <dbReference type="SAM" id="Phobius"/>
    </source>
</evidence>
<name>A0A921LJI4_9LACO</name>
<keyword evidence="4" id="KW-0472">Membrane</keyword>
<organism evidence="5 7">
    <name type="scientific">Ligilactobacillus salivarius</name>
    <dbReference type="NCBI Taxonomy" id="1624"/>
    <lineage>
        <taxon>Bacteria</taxon>
        <taxon>Bacillati</taxon>
        <taxon>Bacillota</taxon>
        <taxon>Bacilli</taxon>
        <taxon>Lactobacillales</taxon>
        <taxon>Lactobacillaceae</taxon>
        <taxon>Ligilactobacillus</taxon>
    </lineage>
</organism>
<evidence type="ECO:0000313" key="6">
    <source>
        <dbReference type="EMBL" id="MDN4834454.1"/>
    </source>
</evidence>
<dbReference type="EMBL" id="JAUIQT010000002">
    <property type="protein sequence ID" value="MDN4834454.1"/>
    <property type="molecule type" value="Genomic_DNA"/>
</dbReference>
<dbReference type="GO" id="GO:0042742">
    <property type="term" value="P:defense response to bacterium"/>
    <property type="evidence" value="ECO:0007669"/>
    <property type="project" value="UniProtKB-KW"/>
</dbReference>
<dbReference type="AlphaFoldDB" id="A0A921LJI4"/>
<dbReference type="Proteomes" id="UP000759256">
    <property type="component" value="Unassembled WGS sequence"/>
</dbReference>
<gene>
    <name evidence="5" type="ORF">K8V06_00460</name>
    <name evidence="6" type="ORF">QYC35_09705</name>
</gene>
<evidence type="ECO:0000256" key="3">
    <source>
        <dbReference type="ARBA" id="ARBA00023048"/>
    </source>
</evidence>
<keyword evidence="4" id="KW-0812">Transmembrane</keyword>
<dbReference type="RefSeq" id="WP_034984297.1">
    <property type="nucleotide sequence ID" value="NZ_CP020859.1"/>
</dbReference>
<keyword evidence="1" id="KW-0929">Antimicrobial</keyword>
<dbReference type="Pfam" id="PF10439">
    <property type="entry name" value="Bacteriocin_IIc"/>
    <property type="match status" value="1"/>
</dbReference>
<evidence type="ECO:0000256" key="1">
    <source>
        <dbReference type="ARBA" id="ARBA00022529"/>
    </source>
</evidence>
<dbReference type="NCBIfam" id="TIGR01847">
    <property type="entry name" value="bacteriocin_sig"/>
    <property type="match status" value="1"/>
</dbReference>
<proteinExistence type="predicted"/>
<protein>
    <submittedName>
        <fullName evidence="6">Bacteriocin class II family protein</fullName>
    </submittedName>
    <submittedName>
        <fullName evidence="5">Blp family class II bacteriocin</fullName>
    </submittedName>
</protein>
<dbReference type="Proteomes" id="UP001174888">
    <property type="component" value="Unassembled WGS sequence"/>
</dbReference>
<dbReference type="EMBL" id="DYVK01000007">
    <property type="protein sequence ID" value="HJG14601.1"/>
    <property type="molecule type" value="Genomic_DNA"/>
</dbReference>
<evidence type="ECO:0000313" key="5">
    <source>
        <dbReference type="EMBL" id="HJG14601.1"/>
    </source>
</evidence>
<reference evidence="6" key="3">
    <citation type="submission" date="2023-07" db="EMBL/GenBank/DDBJ databases">
        <title>Complete genome sequence of Ligilactobacillus salivarius SRCM217594 isolated from Gallus gallus domesticus feces.</title>
        <authorList>
            <person name="Yang H.-G."/>
            <person name="Ryu M.-S."/>
            <person name="Ha G.-S."/>
            <person name="Yang H.-J."/>
            <person name="Jeong D.-Y."/>
        </authorList>
    </citation>
    <scope>NUCLEOTIDE SEQUENCE</scope>
    <source>
        <strain evidence="6">SRCM217594</strain>
    </source>
</reference>
<dbReference type="GO" id="GO:0031640">
    <property type="term" value="P:killing of cells of another organism"/>
    <property type="evidence" value="ECO:0007669"/>
    <property type="project" value="UniProtKB-KW"/>
</dbReference>
<sequence>MMKEFTVLTECELAKVDGGYTPKNCAIAVGGGMLSGAIRGGMAGTVFGVGTGNLAGAFAGAHIGLVAGGLACIGGYLGSH</sequence>
<feature type="transmembrane region" description="Helical" evidence="4">
    <location>
        <begin position="54"/>
        <end position="77"/>
    </location>
</feature>
<evidence type="ECO:0000256" key="2">
    <source>
        <dbReference type="ARBA" id="ARBA00023022"/>
    </source>
</evidence>
<keyword evidence="3" id="KW-0078">Bacteriocin</keyword>
<evidence type="ECO:0000313" key="7">
    <source>
        <dbReference type="Proteomes" id="UP000759256"/>
    </source>
</evidence>
<dbReference type="InterPro" id="IPR010133">
    <property type="entry name" value="Bacteriocin_signal_seq"/>
</dbReference>
<keyword evidence="2" id="KW-0044">Antibiotic</keyword>
<accession>A0A921LJI4</accession>
<reference evidence="5" key="1">
    <citation type="journal article" date="2021" name="PeerJ">
        <title>Extensive microbial diversity within the chicken gut microbiome revealed by metagenomics and culture.</title>
        <authorList>
            <person name="Gilroy R."/>
            <person name="Ravi A."/>
            <person name="Getino M."/>
            <person name="Pursley I."/>
            <person name="Horton D.L."/>
            <person name="Alikhan N.F."/>
            <person name="Baker D."/>
            <person name="Gharbi K."/>
            <person name="Hall N."/>
            <person name="Watson M."/>
            <person name="Adriaenssens E.M."/>
            <person name="Foster-Nyarko E."/>
            <person name="Jarju S."/>
            <person name="Secka A."/>
            <person name="Antonio M."/>
            <person name="Oren A."/>
            <person name="Chaudhuri R.R."/>
            <person name="La Ragione R."/>
            <person name="Hildebrand F."/>
            <person name="Pallen M.J."/>
        </authorList>
    </citation>
    <scope>NUCLEOTIDE SEQUENCE</scope>
    <source>
        <strain evidence="5">CHK189-29639</strain>
    </source>
</reference>
<reference evidence="5" key="2">
    <citation type="submission" date="2021-09" db="EMBL/GenBank/DDBJ databases">
        <authorList>
            <person name="Gilroy R."/>
        </authorList>
    </citation>
    <scope>NUCLEOTIDE SEQUENCE</scope>
    <source>
        <strain evidence="5">CHK189-29639</strain>
    </source>
</reference>
<dbReference type="InterPro" id="IPR019493">
    <property type="entry name" value="Bacteriocin_IIb_lactacin-rel"/>
</dbReference>